<dbReference type="Gene3D" id="3.40.1110.10">
    <property type="entry name" value="Calcium-transporting ATPase, cytoplasmic domain N"/>
    <property type="match status" value="2"/>
</dbReference>
<evidence type="ECO:0008006" key="4">
    <source>
        <dbReference type="Google" id="ProtNLM"/>
    </source>
</evidence>
<dbReference type="Gene3D" id="3.40.50.1000">
    <property type="entry name" value="HAD superfamily/HAD-like"/>
    <property type="match status" value="2"/>
</dbReference>
<dbReference type="Proteomes" id="UP001632038">
    <property type="component" value="Unassembled WGS sequence"/>
</dbReference>
<organism evidence="2 3">
    <name type="scientific">Castilleja foliolosa</name>
    <dbReference type="NCBI Taxonomy" id="1961234"/>
    <lineage>
        <taxon>Eukaryota</taxon>
        <taxon>Viridiplantae</taxon>
        <taxon>Streptophyta</taxon>
        <taxon>Embryophyta</taxon>
        <taxon>Tracheophyta</taxon>
        <taxon>Spermatophyta</taxon>
        <taxon>Magnoliopsida</taxon>
        <taxon>eudicotyledons</taxon>
        <taxon>Gunneridae</taxon>
        <taxon>Pentapetalae</taxon>
        <taxon>asterids</taxon>
        <taxon>lamiids</taxon>
        <taxon>Lamiales</taxon>
        <taxon>Orobanchaceae</taxon>
        <taxon>Pedicularideae</taxon>
        <taxon>Castillejinae</taxon>
        <taxon>Castilleja</taxon>
    </lineage>
</organism>
<gene>
    <name evidence="2" type="ORF">CASFOL_037823</name>
</gene>
<name>A0ABD3BJN9_9LAMI</name>
<evidence type="ECO:0000256" key="1">
    <source>
        <dbReference type="ARBA" id="ARBA00022842"/>
    </source>
</evidence>
<dbReference type="PANTHER" id="PTHR42861">
    <property type="entry name" value="CALCIUM-TRANSPORTING ATPASE"/>
    <property type="match status" value="1"/>
</dbReference>
<keyword evidence="1" id="KW-0460">Magnesium</keyword>
<dbReference type="SUPFAM" id="SSF81660">
    <property type="entry name" value="Metal cation-transporting ATPase, ATP-binding domain N"/>
    <property type="match status" value="1"/>
</dbReference>
<proteinExistence type="predicted"/>
<evidence type="ECO:0000313" key="2">
    <source>
        <dbReference type="EMBL" id="KAL3617502.1"/>
    </source>
</evidence>
<evidence type="ECO:0000313" key="3">
    <source>
        <dbReference type="Proteomes" id="UP001632038"/>
    </source>
</evidence>
<sequence length="252" mass="26946">MAIALANGEGKPPDCKDIVGIIILLVINSAAALMASLAPKAKLGDIVPADSRLLDGDPLKIDDLLPIAVPTVLSVTMAIGSHRLAQQGVTAIEETAGMDVLSSDQTGTLTLNKLTVDKNLIEVFTKGIDADTVVLMAARASRTENQDAIDAAIVGMLADPKEYGEEKWHRVSKGAPEQILHLSHNKSDIERWVHAVIEKFAERVPEGTKESPGGPWQFICLMPLFDSETIRRASNLGVNVKMITGDQLAIGK</sequence>
<dbReference type="PRINTS" id="PR00119">
    <property type="entry name" value="CATATPASE"/>
</dbReference>
<dbReference type="InterPro" id="IPR023214">
    <property type="entry name" value="HAD_sf"/>
</dbReference>
<keyword evidence="3" id="KW-1185">Reference proteome</keyword>
<dbReference type="AlphaFoldDB" id="A0ABD3BJN9"/>
<dbReference type="Gene3D" id="1.20.1110.10">
    <property type="entry name" value="Calcium-transporting ATPase, transmembrane domain"/>
    <property type="match status" value="1"/>
</dbReference>
<protein>
    <recommendedName>
        <fullName evidence="4">Plasma membrane H+-ATPase</fullName>
    </recommendedName>
</protein>
<accession>A0ABD3BJN9</accession>
<comment type="caution">
    <text evidence="2">The sequence shown here is derived from an EMBL/GenBank/DDBJ whole genome shotgun (WGS) entry which is preliminary data.</text>
</comment>
<reference evidence="3" key="1">
    <citation type="journal article" date="2024" name="IScience">
        <title>Strigolactones Initiate the Formation of Haustorium-like Structures in Castilleja.</title>
        <authorList>
            <person name="Buerger M."/>
            <person name="Peterson D."/>
            <person name="Chory J."/>
        </authorList>
    </citation>
    <scope>NUCLEOTIDE SEQUENCE [LARGE SCALE GENOMIC DNA]</scope>
</reference>
<dbReference type="EMBL" id="JAVIJP010000081">
    <property type="protein sequence ID" value="KAL3617502.1"/>
    <property type="molecule type" value="Genomic_DNA"/>
</dbReference>
<dbReference type="InterPro" id="IPR023299">
    <property type="entry name" value="ATPase_P-typ_cyto_dom_N"/>
</dbReference>